<dbReference type="Gene3D" id="3.40.50.880">
    <property type="match status" value="1"/>
</dbReference>
<dbReference type="InterPro" id="IPR050325">
    <property type="entry name" value="Prot/Nucl_acid_deglycase"/>
</dbReference>
<dbReference type="PANTHER" id="PTHR48094">
    <property type="entry name" value="PROTEIN/NUCLEIC ACID DEGLYCASE DJ-1-RELATED"/>
    <property type="match status" value="1"/>
</dbReference>
<dbReference type="NCBIfam" id="TIGR01383">
    <property type="entry name" value="not_thiJ"/>
    <property type="match status" value="1"/>
</dbReference>
<dbReference type="PANTHER" id="PTHR48094:SF12">
    <property type="entry name" value="PARKINSON DISEASE PROTEIN 7 HOMOLOG"/>
    <property type="match status" value="1"/>
</dbReference>
<gene>
    <name evidence="3" type="ORF">MNB_SM-5-208</name>
</gene>
<protein>
    <submittedName>
        <fullName evidence="3">DJ-1/YajL/PfpI superfamily, includes chaperone protein YajL (Former ThiJ), parkinsonism-associated protein DJ-1, peptidases PfpI, Hsp31</fullName>
    </submittedName>
</protein>
<dbReference type="GO" id="GO:0005737">
    <property type="term" value="C:cytoplasm"/>
    <property type="evidence" value="ECO:0007669"/>
    <property type="project" value="TreeGrafter"/>
</dbReference>
<dbReference type="InterPro" id="IPR002818">
    <property type="entry name" value="DJ-1/PfpI"/>
</dbReference>
<name>A0A1W1CU71_9ZZZZ</name>
<dbReference type="SUPFAM" id="SSF52317">
    <property type="entry name" value="Class I glutamine amidotransferase-like"/>
    <property type="match status" value="1"/>
</dbReference>
<dbReference type="InterPro" id="IPR006287">
    <property type="entry name" value="DJ-1"/>
</dbReference>
<evidence type="ECO:0000313" key="3">
    <source>
        <dbReference type="EMBL" id="SFV69201.1"/>
    </source>
</evidence>
<proteinExistence type="predicted"/>
<feature type="domain" description="DJ-1/PfpI" evidence="2">
    <location>
        <begin position="3"/>
        <end position="166"/>
    </location>
</feature>
<dbReference type="FunFam" id="3.40.50.880:FF:000015">
    <property type="entry name" value="Protein DJ-1 homolog C"/>
    <property type="match status" value="1"/>
</dbReference>
<dbReference type="Pfam" id="PF01965">
    <property type="entry name" value="DJ-1_PfpI"/>
    <property type="match status" value="1"/>
</dbReference>
<evidence type="ECO:0000256" key="1">
    <source>
        <dbReference type="ARBA" id="ARBA00022737"/>
    </source>
</evidence>
<organism evidence="3">
    <name type="scientific">hydrothermal vent metagenome</name>
    <dbReference type="NCBI Taxonomy" id="652676"/>
    <lineage>
        <taxon>unclassified sequences</taxon>
        <taxon>metagenomes</taxon>
        <taxon>ecological metagenomes</taxon>
    </lineage>
</organism>
<dbReference type="EMBL" id="FPHH01000119">
    <property type="protein sequence ID" value="SFV69201.1"/>
    <property type="molecule type" value="Genomic_DNA"/>
</dbReference>
<dbReference type="InterPro" id="IPR029062">
    <property type="entry name" value="Class_I_gatase-like"/>
</dbReference>
<accession>A0A1W1CU71</accession>
<reference evidence="3" key="1">
    <citation type="submission" date="2016-10" db="EMBL/GenBank/DDBJ databases">
        <authorList>
            <person name="de Groot N.N."/>
        </authorList>
    </citation>
    <scope>NUCLEOTIDE SEQUENCE</scope>
</reference>
<evidence type="ECO:0000259" key="2">
    <source>
        <dbReference type="Pfam" id="PF01965"/>
    </source>
</evidence>
<dbReference type="CDD" id="cd03135">
    <property type="entry name" value="GATase1_DJ-1"/>
    <property type="match status" value="1"/>
</dbReference>
<sequence>MSKKVLVPLAKGFEEIEAVSIIDVLRRAEIEVLIGSLDATMLVKGANGITIEADVEVKNISADSLDMIVLPGGWDGTHALADDANVQKLLREMDAKGKNIGAICAAPFALNKAGVLKERYTCYPSVEAEIDKEGYMGDKMMVVEDANIMTSRGPATALCFALSIVKKLKGEEQFAALKKGLLANYCE</sequence>
<dbReference type="AlphaFoldDB" id="A0A1W1CU71"/>
<keyword evidence="1" id="KW-0677">Repeat</keyword>